<reference evidence="3" key="1">
    <citation type="submission" date="2022-11" db="UniProtKB">
        <authorList>
            <consortium name="WormBaseParasite"/>
        </authorList>
    </citation>
    <scope>IDENTIFICATION</scope>
</reference>
<sequence>MERSVTNAKEMLRESVTRFLANADGREDINIEQPERHHGKNTDNSSPSQVRLSSSVASQEISSDIVVLMYHTVYNIINVS</sequence>
<keyword evidence="2" id="KW-1185">Reference proteome</keyword>
<feature type="region of interest" description="Disordered" evidence="1">
    <location>
        <begin position="24"/>
        <end position="55"/>
    </location>
</feature>
<dbReference type="WBParaSite" id="sdigi.contig61.g3287.t1">
    <property type="protein sequence ID" value="sdigi.contig61.g3287.t1"/>
    <property type="gene ID" value="sdigi.contig61.g3287"/>
</dbReference>
<protein>
    <submittedName>
        <fullName evidence="3">Uncharacterized protein</fullName>
    </submittedName>
</protein>
<evidence type="ECO:0000313" key="2">
    <source>
        <dbReference type="Proteomes" id="UP000887581"/>
    </source>
</evidence>
<name>A0A915PZ11_9BILA</name>
<feature type="compositionally biased region" description="Basic and acidic residues" evidence="1">
    <location>
        <begin position="24"/>
        <end position="36"/>
    </location>
</feature>
<evidence type="ECO:0000256" key="1">
    <source>
        <dbReference type="SAM" id="MobiDB-lite"/>
    </source>
</evidence>
<accession>A0A915PZ11</accession>
<organism evidence="2 3">
    <name type="scientific">Setaria digitata</name>
    <dbReference type="NCBI Taxonomy" id="48799"/>
    <lineage>
        <taxon>Eukaryota</taxon>
        <taxon>Metazoa</taxon>
        <taxon>Ecdysozoa</taxon>
        <taxon>Nematoda</taxon>
        <taxon>Chromadorea</taxon>
        <taxon>Rhabditida</taxon>
        <taxon>Spirurina</taxon>
        <taxon>Spiruromorpha</taxon>
        <taxon>Filarioidea</taxon>
        <taxon>Setariidae</taxon>
        <taxon>Setaria</taxon>
    </lineage>
</organism>
<dbReference type="Proteomes" id="UP000887581">
    <property type="component" value="Unplaced"/>
</dbReference>
<evidence type="ECO:0000313" key="3">
    <source>
        <dbReference type="WBParaSite" id="sdigi.contig61.g3287.t1"/>
    </source>
</evidence>
<feature type="compositionally biased region" description="Low complexity" evidence="1">
    <location>
        <begin position="45"/>
        <end position="55"/>
    </location>
</feature>
<proteinExistence type="predicted"/>
<dbReference type="AlphaFoldDB" id="A0A915PZ11"/>